<dbReference type="Proteomes" id="UP000244727">
    <property type="component" value="Chromosome"/>
</dbReference>
<organism evidence="2 3">
    <name type="scientific">Halococcoides cellulosivorans</name>
    <dbReference type="NCBI Taxonomy" id="1679096"/>
    <lineage>
        <taxon>Archaea</taxon>
        <taxon>Methanobacteriati</taxon>
        <taxon>Methanobacteriota</taxon>
        <taxon>Stenosarchaea group</taxon>
        <taxon>Halobacteria</taxon>
        <taxon>Halobacteriales</taxon>
        <taxon>Haloarculaceae</taxon>
        <taxon>Halococcoides</taxon>
    </lineage>
</organism>
<reference evidence="2 3" key="1">
    <citation type="submission" date="2018-04" db="EMBL/GenBank/DDBJ databases">
        <title>Halococcoides cellulosivorans gen. nov., sp. nov., an extremely halophilic cellulose-utilizing haloarchaeon from hypersaline lakes.</title>
        <authorList>
            <person name="Sorokin D.Y."/>
            <person name="Toshchakov S.V."/>
            <person name="Samarov N.I."/>
            <person name="Korzhenkov A."/>
            <person name="Kublanov I.V."/>
        </authorList>
    </citation>
    <scope>NUCLEOTIDE SEQUENCE [LARGE SCALE GENOMIC DNA]</scope>
    <source>
        <strain evidence="2 3">HArcel1</strain>
    </source>
</reference>
<evidence type="ECO:0000313" key="3">
    <source>
        <dbReference type="Proteomes" id="UP000244727"/>
    </source>
</evidence>
<dbReference type="Pfam" id="PF02697">
    <property type="entry name" value="VAPB_antitox"/>
    <property type="match status" value="1"/>
</dbReference>
<dbReference type="AlphaFoldDB" id="A0A2R4X029"/>
<keyword evidence="3" id="KW-1185">Reference proteome</keyword>
<dbReference type="InterPro" id="IPR003847">
    <property type="entry name" value="Put_antitoxin"/>
</dbReference>
<evidence type="ECO:0000313" key="2">
    <source>
        <dbReference type="EMBL" id="AWB27129.1"/>
    </source>
</evidence>
<accession>A0A2R4X029</accession>
<proteinExistence type="predicted"/>
<gene>
    <name evidence="2" type="ORF">HARCEL1_05105</name>
</gene>
<dbReference type="KEGG" id="harc:HARCEL1_05105"/>
<name>A0A2R4X029_9EURY</name>
<sequence length="79" mass="9110">MGTTSIRVSEDCKRRLDLAKRESESYEDVIRRLTEREKWAGFGVLDDAEGDTRTAMTRIRESMREGTTADIEATDDRPR</sequence>
<dbReference type="GeneID" id="36511862"/>
<dbReference type="EMBL" id="CP028858">
    <property type="protein sequence ID" value="AWB27129.1"/>
    <property type="molecule type" value="Genomic_DNA"/>
</dbReference>
<protein>
    <submittedName>
        <fullName evidence="2">Sugar metabolism cluster protein</fullName>
    </submittedName>
</protein>
<keyword evidence="1" id="KW-1277">Toxin-antitoxin system</keyword>
<evidence type="ECO:0000256" key="1">
    <source>
        <dbReference type="ARBA" id="ARBA00022649"/>
    </source>
</evidence>
<dbReference type="RefSeq" id="WP_108381498.1">
    <property type="nucleotide sequence ID" value="NZ_CP028858.1"/>
</dbReference>